<protein>
    <submittedName>
        <fullName evidence="1">Uncharacterized protein</fullName>
    </submittedName>
</protein>
<comment type="caution">
    <text evidence="1">The sequence shown here is derived from an EMBL/GenBank/DDBJ whole genome shotgun (WGS) entry which is preliminary data.</text>
</comment>
<reference evidence="1 2" key="1">
    <citation type="submission" date="2020-09" db="EMBL/GenBank/DDBJ databases">
        <title>De no assembly of potato wild relative species, Solanum commersonii.</title>
        <authorList>
            <person name="Cho K."/>
        </authorList>
    </citation>
    <scope>NUCLEOTIDE SEQUENCE [LARGE SCALE GENOMIC DNA]</scope>
    <source>
        <strain evidence="1">LZ3.2</strain>
        <tissue evidence="1">Leaf</tissue>
    </source>
</reference>
<organism evidence="1 2">
    <name type="scientific">Solanum commersonii</name>
    <name type="common">Commerson's wild potato</name>
    <name type="synonym">Commerson's nightshade</name>
    <dbReference type="NCBI Taxonomy" id="4109"/>
    <lineage>
        <taxon>Eukaryota</taxon>
        <taxon>Viridiplantae</taxon>
        <taxon>Streptophyta</taxon>
        <taxon>Embryophyta</taxon>
        <taxon>Tracheophyta</taxon>
        <taxon>Spermatophyta</taxon>
        <taxon>Magnoliopsida</taxon>
        <taxon>eudicotyledons</taxon>
        <taxon>Gunneridae</taxon>
        <taxon>Pentapetalae</taxon>
        <taxon>asterids</taxon>
        <taxon>lamiids</taxon>
        <taxon>Solanales</taxon>
        <taxon>Solanaceae</taxon>
        <taxon>Solanoideae</taxon>
        <taxon>Solaneae</taxon>
        <taxon>Solanum</taxon>
    </lineage>
</organism>
<keyword evidence="2" id="KW-1185">Reference proteome</keyword>
<dbReference type="Proteomes" id="UP000824120">
    <property type="component" value="Chromosome 7"/>
</dbReference>
<gene>
    <name evidence="1" type="ORF">H5410_038462</name>
</gene>
<dbReference type="EMBL" id="JACXVP010000007">
    <property type="protein sequence ID" value="KAG5597230.1"/>
    <property type="molecule type" value="Genomic_DNA"/>
</dbReference>
<evidence type="ECO:0000313" key="2">
    <source>
        <dbReference type="Proteomes" id="UP000824120"/>
    </source>
</evidence>
<accession>A0A9J5YE09</accession>
<dbReference type="AlphaFoldDB" id="A0A9J5YE09"/>
<name>A0A9J5YE09_SOLCO</name>
<proteinExistence type="predicted"/>
<dbReference type="OrthoDB" id="10532661at2759"/>
<evidence type="ECO:0000313" key="1">
    <source>
        <dbReference type="EMBL" id="KAG5597230.1"/>
    </source>
</evidence>
<sequence length="83" mass="9444">MIKIFTRLPIKSILRCTSAYVNGASHWIASKWDVLAFVNVIVLFNMHDETFSEMILPSSLINESRSHYDEMFLFVSGGISLFG</sequence>